<proteinExistence type="predicted"/>
<accession>A0A5N5WPB6</accession>
<dbReference type="Proteomes" id="UP000326565">
    <property type="component" value="Unassembled WGS sequence"/>
</dbReference>
<organism evidence="3 4">
    <name type="scientific">Aspergillus leporis</name>
    <dbReference type="NCBI Taxonomy" id="41062"/>
    <lineage>
        <taxon>Eukaryota</taxon>
        <taxon>Fungi</taxon>
        <taxon>Dikarya</taxon>
        <taxon>Ascomycota</taxon>
        <taxon>Pezizomycotina</taxon>
        <taxon>Eurotiomycetes</taxon>
        <taxon>Eurotiomycetidae</taxon>
        <taxon>Eurotiales</taxon>
        <taxon>Aspergillaceae</taxon>
        <taxon>Aspergillus</taxon>
        <taxon>Aspergillus subgen. Circumdati</taxon>
    </lineage>
</organism>
<dbReference type="GO" id="GO:0008270">
    <property type="term" value="F:zinc ion binding"/>
    <property type="evidence" value="ECO:0007669"/>
    <property type="project" value="UniProtKB-KW"/>
</dbReference>
<name>A0A5N5WPB6_9EURO</name>
<gene>
    <name evidence="3" type="ORF">BDV29DRAFT_182479</name>
</gene>
<keyword evidence="4" id="KW-1185">Reference proteome</keyword>
<keyword evidence="1" id="KW-0863">Zinc-finger</keyword>
<dbReference type="OrthoDB" id="5413281at2759"/>
<reference evidence="3 4" key="1">
    <citation type="submission" date="2019-04" db="EMBL/GenBank/DDBJ databases">
        <title>Friends and foes A comparative genomics study of 23 Aspergillus species from section Flavi.</title>
        <authorList>
            <consortium name="DOE Joint Genome Institute"/>
            <person name="Kjaerbolling I."/>
            <person name="Vesth T."/>
            <person name="Frisvad J.C."/>
            <person name="Nybo J.L."/>
            <person name="Theobald S."/>
            <person name="Kildgaard S."/>
            <person name="Isbrandt T."/>
            <person name="Kuo A."/>
            <person name="Sato A."/>
            <person name="Lyhne E.K."/>
            <person name="Kogle M.E."/>
            <person name="Wiebenga A."/>
            <person name="Kun R.S."/>
            <person name="Lubbers R.J."/>
            <person name="Makela M.R."/>
            <person name="Barry K."/>
            <person name="Chovatia M."/>
            <person name="Clum A."/>
            <person name="Daum C."/>
            <person name="Haridas S."/>
            <person name="He G."/>
            <person name="LaButti K."/>
            <person name="Lipzen A."/>
            <person name="Mondo S."/>
            <person name="Riley R."/>
            <person name="Salamov A."/>
            <person name="Simmons B.A."/>
            <person name="Magnuson J.K."/>
            <person name="Henrissat B."/>
            <person name="Mortensen U.H."/>
            <person name="Larsen T.O."/>
            <person name="Devries R.P."/>
            <person name="Grigoriev I.V."/>
            <person name="Machida M."/>
            <person name="Baker S.E."/>
            <person name="Andersen M.R."/>
        </authorList>
    </citation>
    <scope>NUCLEOTIDE SEQUENCE [LARGE SCALE GENOMIC DNA]</scope>
    <source>
        <strain evidence="3 4">CBS 151.66</strain>
    </source>
</reference>
<evidence type="ECO:0000313" key="3">
    <source>
        <dbReference type="EMBL" id="KAB8069557.1"/>
    </source>
</evidence>
<keyword evidence="1" id="KW-0862">Zinc</keyword>
<dbReference type="AlphaFoldDB" id="A0A5N5WPB6"/>
<evidence type="ECO:0000259" key="2">
    <source>
        <dbReference type="PROSITE" id="PS50966"/>
    </source>
</evidence>
<protein>
    <recommendedName>
        <fullName evidence="2">SWIM-type domain-containing protein</fullName>
    </recommendedName>
</protein>
<keyword evidence="1" id="KW-0479">Metal-binding</keyword>
<evidence type="ECO:0000313" key="4">
    <source>
        <dbReference type="Proteomes" id="UP000326565"/>
    </source>
</evidence>
<evidence type="ECO:0000256" key="1">
    <source>
        <dbReference type="PROSITE-ProRule" id="PRU00325"/>
    </source>
</evidence>
<dbReference type="InterPro" id="IPR007527">
    <property type="entry name" value="Znf_SWIM"/>
</dbReference>
<feature type="domain" description="SWIM-type" evidence="2">
    <location>
        <begin position="149"/>
        <end position="225"/>
    </location>
</feature>
<sequence>MQALNTNDTLPPTIQFIEQLISQLSNCATDLENEDNTQSQLPSSGFSVANVLKLKPLMLTLHCLFPNEILLALDILDRGLVRRFVREDSHIIRSSQVTEPSCPHKPTLNGRQPPPEDMFFVISASIGPRPSSMVSPSMSLQPRADQKGYEVRLQAWNCTCPTFTLAAFRDLDSDLAVDNPSSGIPESSHTSDNVHYPFGGGLTRPPAKLSFPVCKHLLACVLLVRCPGLLGATGNDSGRTVVSAEELAGWCAGWGG</sequence>
<dbReference type="EMBL" id="ML732335">
    <property type="protein sequence ID" value="KAB8069557.1"/>
    <property type="molecule type" value="Genomic_DNA"/>
</dbReference>
<dbReference type="PROSITE" id="PS50966">
    <property type="entry name" value="ZF_SWIM"/>
    <property type="match status" value="1"/>
</dbReference>